<keyword evidence="1" id="KW-1133">Transmembrane helix</keyword>
<keyword evidence="1" id="KW-0812">Transmembrane</keyword>
<dbReference type="EMBL" id="CP012040">
    <property type="protein sequence ID" value="AKP50183.1"/>
    <property type="molecule type" value="Genomic_DNA"/>
</dbReference>
<gene>
    <name evidence="2" type="ORF">CA2015_0720</name>
</gene>
<evidence type="ECO:0000256" key="1">
    <source>
        <dbReference type="SAM" id="Phobius"/>
    </source>
</evidence>
<reference evidence="2 3" key="1">
    <citation type="submission" date="2015-07" db="EMBL/GenBank/DDBJ databases">
        <authorList>
            <person name="Kim K.M."/>
        </authorList>
    </citation>
    <scope>NUCLEOTIDE SEQUENCE [LARGE SCALE GENOMIC DNA]</scope>
    <source>
        <strain evidence="2 3">KCTC 12363</strain>
    </source>
</reference>
<evidence type="ECO:0000313" key="3">
    <source>
        <dbReference type="Proteomes" id="UP000036520"/>
    </source>
</evidence>
<accession>A0A0H4PBK9</accession>
<dbReference type="STRING" id="320787.CA2015_0720"/>
<feature type="transmembrane region" description="Helical" evidence="1">
    <location>
        <begin position="120"/>
        <end position="140"/>
    </location>
</feature>
<dbReference type="KEGG" id="camu:CA2015_0720"/>
<protein>
    <recommendedName>
        <fullName evidence="4">DUF3995 domain-containing protein</fullName>
    </recommendedName>
</protein>
<dbReference type="Pfam" id="PF13160">
    <property type="entry name" value="DUF3995"/>
    <property type="match status" value="1"/>
</dbReference>
<evidence type="ECO:0008006" key="4">
    <source>
        <dbReference type="Google" id="ProtNLM"/>
    </source>
</evidence>
<dbReference type="OrthoDB" id="8590912at2"/>
<name>A0A0H4PBK9_9BACT</name>
<feature type="transmembrane region" description="Helical" evidence="1">
    <location>
        <begin position="6"/>
        <end position="29"/>
    </location>
</feature>
<dbReference type="RefSeq" id="WP_048640649.1">
    <property type="nucleotide sequence ID" value="NZ_CAXBGM010000018.1"/>
</dbReference>
<keyword evidence="3" id="KW-1185">Reference proteome</keyword>
<evidence type="ECO:0000313" key="2">
    <source>
        <dbReference type="EMBL" id="AKP50183.1"/>
    </source>
</evidence>
<organism evidence="2 3">
    <name type="scientific">Cyclobacterium amurskyense</name>
    <dbReference type="NCBI Taxonomy" id="320787"/>
    <lineage>
        <taxon>Bacteria</taxon>
        <taxon>Pseudomonadati</taxon>
        <taxon>Bacteroidota</taxon>
        <taxon>Cytophagia</taxon>
        <taxon>Cytophagales</taxon>
        <taxon>Cyclobacteriaceae</taxon>
        <taxon>Cyclobacterium</taxon>
    </lineage>
</organism>
<dbReference type="AlphaFoldDB" id="A0A0H4PBK9"/>
<proteinExistence type="predicted"/>
<dbReference type="InterPro" id="IPR025058">
    <property type="entry name" value="DUF3995"/>
</dbReference>
<feature type="transmembrane region" description="Helical" evidence="1">
    <location>
        <begin position="50"/>
        <end position="68"/>
    </location>
</feature>
<sequence>MHSIGALVLFAIFTVLGIIHFSWAFGGTWGLEKTLPTNESGERVLNPKNIDSAIVGFGLTFFGLFYLLKSGFLQLPIPVWVMTYGGWIIPGIFIFRAIGDFKYVGFFKKIKNTPFGKADLNFFSPLCLFIGLLGILLQLINQ</sequence>
<dbReference type="Proteomes" id="UP000036520">
    <property type="component" value="Chromosome"/>
</dbReference>
<feature type="transmembrane region" description="Helical" evidence="1">
    <location>
        <begin position="80"/>
        <end position="99"/>
    </location>
</feature>
<keyword evidence="1" id="KW-0472">Membrane</keyword>